<proteinExistence type="inferred from homology"/>
<evidence type="ECO:0000313" key="4">
    <source>
        <dbReference type="EMBL" id="NNU81166.1"/>
    </source>
</evidence>
<evidence type="ECO:0000256" key="1">
    <source>
        <dbReference type="ARBA" id="ARBA00010211"/>
    </source>
</evidence>
<dbReference type="Pfam" id="PF01557">
    <property type="entry name" value="FAA_hydrolase"/>
    <property type="match status" value="1"/>
</dbReference>
<dbReference type="PANTHER" id="PTHR42796">
    <property type="entry name" value="FUMARYLACETOACETATE HYDROLASE DOMAIN-CONTAINING PROTEIN 2A-RELATED"/>
    <property type="match status" value="1"/>
</dbReference>
<dbReference type="GO" id="GO:0019752">
    <property type="term" value="P:carboxylic acid metabolic process"/>
    <property type="evidence" value="ECO:0007669"/>
    <property type="project" value="UniProtKB-ARBA"/>
</dbReference>
<keyword evidence="2" id="KW-0479">Metal-binding</keyword>
<dbReference type="EMBL" id="JABFBC010000002">
    <property type="protein sequence ID" value="NNU81166.1"/>
    <property type="molecule type" value="Genomic_DNA"/>
</dbReference>
<sequence length="282" mass="30145">MKFLRFGDKGQERPGCLDASGRVRDLSGVAADFGGEGVAITALDRLRAIDPETLPLAPEGARIGCALAFVPNFWAVGLNYARHAQEAGMAIPQEPILFTKATGCLSGPHDPVILPKDSVKSDWEVELGIVIGRDAYHVTETEAPGCVSAYCLINDVSEREFQIERGGQWVKGKSAPTFGPVGPWLVTPDELGDPQAIPLGMSLNGAVQQDSSTADMIFGVAQIVSYMSRFIALRPGDIIATGTPEGVGMGQKPQRFLRPGDVMELWAEGLGRQRQEVVAFPG</sequence>
<evidence type="ECO:0000256" key="2">
    <source>
        <dbReference type="ARBA" id="ARBA00022723"/>
    </source>
</evidence>
<dbReference type="Proteomes" id="UP000572377">
    <property type="component" value="Unassembled WGS sequence"/>
</dbReference>
<feature type="domain" description="Fumarylacetoacetase-like C-terminal" evidence="3">
    <location>
        <begin position="73"/>
        <end position="278"/>
    </location>
</feature>
<protein>
    <submittedName>
        <fullName evidence="4">Fumarylacetoacetate hydrolase family protein</fullName>
    </submittedName>
</protein>
<dbReference type="GO" id="GO:0046872">
    <property type="term" value="F:metal ion binding"/>
    <property type="evidence" value="ECO:0007669"/>
    <property type="project" value="UniProtKB-KW"/>
</dbReference>
<dbReference type="FunFam" id="3.90.850.10:FF:000002">
    <property type="entry name" value="2-hydroxyhepta-2,4-diene-1,7-dioate isomerase"/>
    <property type="match status" value="1"/>
</dbReference>
<accession>A0A849L486</accession>
<dbReference type="GO" id="GO:0016853">
    <property type="term" value="F:isomerase activity"/>
    <property type="evidence" value="ECO:0007669"/>
    <property type="project" value="UniProtKB-ARBA"/>
</dbReference>
<dbReference type="RefSeq" id="WP_171325884.1">
    <property type="nucleotide sequence ID" value="NZ_JABFBC010000002.1"/>
</dbReference>
<name>A0A849L486_9RHOB</name>
<reference evidence="4 5" key="1">
    <citation type="submission" date="2020-05" db="EMBL/GenBank/DDBJ databases">
        <title>Gimesia benthica sp. nov., a novel planctomycete isolated from a deep-sea water sample of the Northwest Indian Ocean.</title>
        <authorList>
            <person name="Wang J."/>
            <person name="Ruan C."/>
            <person name="Song L."/>
            <person name="Zhu Y."/>
            <person name="Li A."/>
            <person name="Zheng X."/>
            <person name="Wang L."/>
            <person name="Lu Z."/>
            <person name="Huang Y."/>
            <person name="Du W."/>
            <person name="Zhou Y."/>
            <person name="Huang L."/>
            <person name="Dai X."/>
        </authorList>
    </citation>
    <scope>NUCLEOTIDE SEQUENCE [LARGE SCALE GENOMIC DNA]</scope>
    <source>
        <strain evidence="4 5">YYQ-30</strain>
    </source>
</reference>
<evidence type="ECO:0000313" key="5">
    <source>
        <dbReference type="Proteomes" id="UP000572377"/>
    </source>
</evidence>
<keyword evidence="5" id="KW-1185">Reference proteome</keyword>
<dbReference type="InterPro" id="IPR051121">
    <property type="entry name" value="FAH"/>
</dbReference>
<comment type="caution">
    <text evidence="4">The sequence shown here is derived from an EMBL/GenBank/DDBJ whole genome shotgun (WGS) entry which is preliminary data.</text>
</comment>
<dbReference type="SUPFAM" id="SSF56529">
    <property type="entry name" value="FAH"/>
    <property type="match status" value="1"/>
</dbReference>
<dbReference type="PANTHER" id="PTHR42796:SF4">
    <property type="entry name" value="FUMARYLACETOACETATE HYDROLASE DOMAIN-CONTAINING PROTEIN 2A"/>
    <property type="match status" value="1"/>
</dbReference>
<evidence type="ECO:0000259" key="3">
    <source>
        <dbReference type="Pfam" id="PF01557"/>
    </source>
</evidence>
<comment type="similarity">
    <text evidence="1">Belongs to the FAH family.</text>
</comment>
<dbReference type="AlphaFoldDB" id="A0A849L486"/>
<gene>
    <name evidence="4" type="ORF">HMH01_12040</name>
</gene>
<dbReference type="InterPro" id="IPR036663">
    <property type="entry name" value="Fumarylacetoacetase_C_sf"/>
</dbReference>
<dbReference type="Gene3D" id="3.90.850.10">
    <property type="entry name" value="Fumarylacetoacetase-like, C-terminal domain"/>
    <property type="match status" value="1"/>
</dbReference>
<dbReference type="InterPro" id="IPR011234">
    <property type="entry name" value="Fumarylacetoacetase-like_C"/>
</dbReference>
<organism evidence="4 5">
    <name type="scientific">Halovulum dunhuangense</name>
    <dbReference type="NCBI Taxonomy" id="1505036"/>
    <lineage>
        <taxon>Bacteria</taxon>
        <taxon>Pseudomonadati</taxon>
        <taxon>Pseudomonadota</taxon>
        <taxon>Alphaproteobacteria</taxon>
        <taxon>Rhodobacterales</taxon>
        <taxon>Paracoccaceae</taxon>
        <taxon>Halovulum</taxon>
    </lineage>
</organism>
<dbReference type="GO" id="GO:0016787">
    <property type="term" value="F:hydrolase activity"/>
    <property type="evidence" value="ECO:0007669"/>
    <property type="project" value="UniProtKB-KW"/>
</dbReference>
<keyword evidence="4" id="KW-0378">Hydrolase</keyword>